<reference evidence="1 2" key="1">
    <citation type="journal article" date="2014" name="Genome Announc.">
        <title>Complete Genome Sequence of Hyphomicrobium nitrativorans Strain NL23, a Denitrifying Bacterium Isolated from Biofilm of a Methanol-Fed Denitrification System Treating Seawater at the Montreal Biodome.</title>
        <authorList>
            <person name="Martineau C."/>
            <person name="Villeneuve C."/>
            <person name="Mauffrey F."/>
            <person name="Villemur R."/>
        </authorList>
    </citation>
    <scope>NUCLEOTIDE SEQUENCE [LARGE SCALE GENOMIC DNA]</scope>
    <source>
        <strain evidence="1">NL23</strain>
    </source>
</reference>
<gene>
    <name evidence="1" type="ORF">W911_01625</name>
</gene>
<accession>V5SG50</accession>
<dbReference type="Proteomes" id="UP000018542">
    <property type="component" value="Chromosome"/>
</dbReference>
<name>V5SG50_9HYPH</name>
<sequence>MDQQVNIVAFLQPADMSAAEIDRCFATRVSQDGEFIRQMMAVMGKMLCSGVGALAAELPHDRRQESLIPQPSIVRLLKVAERMV</sequence>
<dbReference type="EMBL" id="CP006912">
    <property type="protein sequence ID" value="AHB49836.1"/>
    <property type="molecule type" value="Genomic_DNA"/>
</dbReference>
<protein>
    <submittedName>
        <fullName evidence="1">Uncharacterized protein</fullName>
    </submittedName>
</protein>
<proteinExistence type="predicted"/>
<dbReference type="HOGENOM" id="CLU_2523060_0_0_5"/>
<dbReference type="AlphaFoldDB" id="V5SG50"/>
<keyword evidence="2" id="KW-1185">Reference proteome</keyword>
<evidence type="ECO:0000313" key="2">
    <source>
        <dbReference type="Proteomes" id="UP000018542"/>
    </source>
</evidence>
<evidence type="ECO:0000313" key="1">
    <source>
        <dbReference type="EMBL" id="AHB49836.1"/>
    </source>
</evidence>
<organism evidence="1 2">
    <name type="scientific">Hyphomicrobium nitrativorans NL23</name>
    <dbReference type="NCBI Taxonomy" id="1029756"/>
    <lineage>
        <taxon>Bacteria</taxon>
        <taxon>Pseudomonadati</taxon>
        <taxon>Pseudomonadota</taxon>
        <taxon>Alphaproteobacteria</taxon>
        <taxon>Hyphomicrobiales</taxon>
        <taxon>Hyphomicrobiaceae</taxon>
        <taxon>Hyphomicrobium</taxon>
    </lineage>
</organism>
<dbReference type="KEGG" id="hni:W911_01625"/>